<dbReference type="InterPro" id="IPR003593">
    <property type="entry name" value="AAA+_ATPase"/>
</dbReference>
<reference evidence="9 10" key="1">
    <citation type="submission" date="2020-07" db="EMBL/GenBank/DDBJ databases">
        <title>Sequencing the genomes of 1000 actinobacteria strains.</title>
        <authorList>
            <person name="Klenk H.-P."/>
        </authorList>
    </citation>
    <scope>NUCLEOTIDE SEQUENCE [LARGE SCALE GENOMIC DNA]</scope>
    <source>
        <strain evidence="9 10">DSM 22083</strain>
    </source>
</reference>
<evidence type="ECO:0000259" key="8">
    <source>
        <dbReference type="PROSITE" id="PS50893"/>
    </source>
</evidence>
<dbReference type="InterPro" id="IPR003439">
    <property type="entry name" value="ABC_transporter-like_ATP-bd"/>
</dbReference>
<dbReference type="GO" id="GO:0016887">
    <property type="term" value="F:ATP hydrolysis activity"/>
    <property type="evidence" value="ECO:0007669"/>
    <property type="project" value="InterPro"/>
</dbReference>
<proteinExistence type="predicted"/>
<feature type="transmembrane region" description="Helical" evidence="7">
    <location>
        <begin position="168"/>
        <end position="189"/>
    </location>
</feature>
<evidence type="ECO:0000256" key="4">
    <source>
        <dbReference type="ARBA" id="ARBA00022840"/>
    </source>
</evidence>
<evidence type="ECO:0000256" key="1">
    <source>
        <dbReference type="ARBA" id="ARBA00004651"/>
    </source>
</evidence>
<sequence>MMVRTRLARLASSGRGVLTLIRLLPRLDRRLAAILGVSVLVTAALPVAAAVLTGLLIGSIPAAVAGGSGSAAMTETLRLLVVVGVLVLVDRMVAPVATTAGRALGRELDSHLAERVMAAVGRPEGIAHLEDPETLDEIRIARGLGSDLNRAGRAVEALPRALPSWLRALGSAGVLFALEWWLGVIWLIVWPLTLLLMQREYVKIGAVIYGQSSALRRSEYLRDLALEAGPAKELRILGLRDWLIGRFEESWLAAMRPVWRSRRPDPLSVGGSVLAIIVVDTLSYGLLVAAGLGVGPGPGQLSLAAVAVFVQALAGVNSFMAFDDDNAHLAAAALLVPKVLAMSDRLDAADALAAPERAPALTRRREVAPELPRDELRFEGVTFRYPNAEKAAIDGLDLVVPAGRSLAVVGRNGAGKTSLVKLLCGLYRPTAGRITVDGTDLAELDPDGWRSRLAVLFQDFARYHLTIADNIALGAPQHSGDRDRLELAAQRAGLESVIEVLPDGWETVLSREYTGGVDLSGGQWQRVALARAMFAVDAGARVLVLDEPTAALDVRAEAALYDRFLELTEGLTTWLISHRFSTVRRADRIVVLDPDRGGIAEDGDHDRLLAAGGAYARMFTLQAERFAGRS</sequence>
<dbReference type="Proteomes" id="UP000569914">
    <property type="component" value="Unassembled WGS sequence"/>
</dbReference>
<evidence type="ECO:0000256" key="7">
    <source>
        <dbReference type="SAM" id="Phobius"/>
    </source>
</evidence>
<dbReference type="InterPro" id="IPR039421">
    <property type="entry name" value="Type_1_exporter"/>
</dbReference>
<dbReference type="InterPro" id="IPR017871">
    <property type="entry name" value="ABC_transporter-like_CS"/>
</dbReference>
<dbReference type="Pfam" id="PF00005">
    <property type="entry name" value="ABC_tran"/>
    <property type="match status" value="1"/>
</dbReference>
<dbReference type="SMART" id="SM00382">
    <property type="entry name" value="AAA"/>
    <property type="match status" value="1"/>
</dbReference>
<protein>
    <submittedName>
        <fullName evidence="9">ABC-type multidrug transport system fused ATPase/permease subunit</fullName>
    </submittedName>
</protein>
<evidence type="ECO:0000256" key="6">
    <source>
        <dbReference type="ARBA" id="ARBA00023136"/>
    </source>
</evidence>
<evidence type="ECO:0000313" key="9">
    <source>
        <dbReference type="EMBL" id="NYE73721.1"/>
    </source>
</evidence>
<dbReference type="AlphaFoldDB" id="A0A7Y9IB80"/>
<dbReference type="SUPFAM" id="SSF90123">
    <property type="entry name" value="ABC transporter transmembrane region"/>
    <property type="match status" value="1"/>
</dbReference>
<feature type="transmembrane region" description="Helical" evidence="7">
    <location>
        <begin position="77"/>
        <end position="97"/>
    </location>
</feature>
<name>A0A7Y9IB80_9ACTN</name>
<keyword evidence="3" id="KW-0547">Nucleotide-binding</keyword>
<keyword evidence="2 7" id="KW-0812">Transmembrane</keyword>
<feature type="transmembrane region" description="Helical" evidence="7">
    <location>
        <begin position="31"/>
        <end position="57"/>
    </location>
</feature>
<evidence type="ECO:0000256" key="5">
    <source>
        <dbReference type="ARBA" id="ARBA00022989"/>
    </source>
</evidence>
<dbReference type="GO" id="GO:0005524">
    <property type="term" value="F:ATP binding"/>
    <property type="evidence" value="ECO:0007669"/>
    <property type="project" value="UniProtKB-KW"/>
</dbReference>
<evidence type="ECO:0000256" key="3">
    <source>
        <dbReference type="ARBA" id="ARBA00022741"/>
    </source>
</evidence>
<comment type="subcellular location">
    <subcellularLocation>
        <location evidence="1">Cell membrane</location>
        <topology evidence="1">Multi-pass membrane protein</topology>
    </subcellularLocation>
</comment>
<dbReference type="InterPro" id="IPR036640">
    <property type="entry name" value="ABC1_TM_sf"/>
</dbReference>
<keyword evidence="10" id="KW-1185">Reference proteome</keyword>
<evidence type="ECO:0000313" key="10">
    <source>
        <dbReference type="Proteomes" id="UP000569914"/>
    </source>
</evidence>
<dbReference type="Gene3D" id="3.40.50.300">
    <property type="entry name" value="P-loop containing nucleotide triphosphate hydrolases"/>
    <property type="match status" value="1"/>
</dbReference>
<keyword evidence="4" id="KW-0067">ATP-binding</keyword>
<dbReference type="PROSITE" id="PS00211">
    <property type="entry name" value="ABC_TRANSPORTER_1"/>
    <property type="match status" value="1"/>
</dbReference>
<dbReference type="PANTHER" id="PTHR24221:SF654">
    <property type="entry name" value="ATP-BINDING CASSETTE SUB-FAMILY B MEMBER 6"/>
    <property type="match status" value="1"/>
</dbReference>
<keyword evidence="5 7" id="KW-1133">Transmembrane helix</keyword>
<accession>A0A7Y9IB80</accession>
<dbReference type="EMBL" id="JACCBU010000001">
    <property type="protein sequence ID" value="NYE73721.1"/>
    <property type="molecule type" value="Genomic_DNA"/>
</dbReference>
<organism evidence="9 10">
    <name type="scientific">Microlunatus parietis</name>
    <dbReference type="NCBI Taxonomy" id="682979"/>
    <lineage>
        <taxon>Bacteria</taxon>
        <taxon>Bacillati</taxon>
        <taxon>Actinomycetota</taxon>
        <taxon>Actinomycetes</taxon>
        <taxon>Propionibacteriales</taxon>
        <taxon>Propionibacteriaceae</taxon>
        <taxon>Microlunatus</taxon>
    </lineage>
</organism>
<keyword evidence="6 7" id="KW-0472">Membrane</keyword>
<dbReference type="InterPro" id="IPR027417">
    <property type="entry name" value="P-loop_NTPase"/>
</dbReference>
<dbReference type="Gene3D" id="1.20.1560.10">
    <property type="entry name" value="ABC transporter type 1, transmembrane domain"/>
    <property type="match status" value="1"/>
</dbReference>
<gene>
    <name evidence="9" type="ORF">BKA15_005050</name>
</gene>
<dbReference type="GO" id="GO:0005886">
    <property type="term" value="C:plasma membrane"/>
    <property type="evidence" value="ECO:0007669"/>
    <property type="project" value="UniProtKB-SubCell"/>
</dbReference>
<dbReference type="PANTHER" id="PTHR24221">
    <property type="entry name" value="ATP-BINDING CASSETTE SUB-FAMILY B"/>
    <property type="match status" value="1"/>
</dbReference>
<dbReference type="GO" id="GO:0034040">
    <property type="term" value="F:ATPase-coupled lipid transmembrane transporter activity"/>
    <property type="evidence" value="ECO:0007669"/>
    <property type="project" value="TreeGrafter"/>
</dbReference>
<dbReference type="RefSeq" id="WP_179755428.1">
    <property type="nucleotide sequence ID" value="NZ_JACCBU010000001.1"/>
</dbReference>
<evidence type="ECO:0000256" key="2">
    <source>
        <dbReference type="ARBA" id="ARBA00022692"/>
    </source>
</evidence>
<comment type="caution">
    <text evidence="9">The sequence shown here is derived from an EMBL/GenBank/DDBJ whole genome shotgun (WGS) entry which is preliminary data.</text>
</comment>
<dbReference type="PROSITE" id="PS50893">
    <property type="entry name" value="ABC_TRANSPORTER_2"/>
    <property type="match status" value="1"/>
</dbReference>
<dbReference type="SUPFAM" id="SSF52540">
    <property type="entry name" value="P-loop containing nucleoside triphosphate hydrolases"/>
    <property type="match status" value="1"/>
</dbReference>
<feature type="domain" description="ABC transporter" evidence="8">
    <location>
        <begin position="376"/>
        <end position="621"/>
    </location>
</feature>